<comment type="caution">
    <text evidence="2">The sequence shown here is derived from an EMBL/GenBank/DDBJ whole genome shotgun (WGS) entry which is preliminary data.</text>
</comment>
<dbReference type="Proteomes" id="UP000192257">
    <property type="component" value="Unassembled WGS sequence"/>
</dbReference>
<feature type="compositionally biased region" description="Polar residues" evidence="1">
    <location>
        <begin position="137"/>
        <end position="160"/>
    </location>
</feature>
<evidence type="ECO:0000313" key="2">
    <source>
        <dbReference type="EMBL" id="ORC84055.1"/>
    </source>
</evidence>
<dbReference type="AlphaFoldDB" id="A0A1X0NH51"/>
<proteinExistence type="predicted"/>
<evidence type="ECO:0000256" key="1">
    <source>
        <dbReference type="SAM" id="MobiDB-lite"/>
    </source>
</evidence>
<protein>
    <submittedName>
        <fullName evidence="2">Uncharacterized protein</fullName>
    </submittedName>
</protein>
<dbReference type="VEuPathDB" id="TriTrypDB:TM35_000501090"/>
<organism evidence="2 3">
    <name type="scientific">Trypanosoma theileri</name>
    <dbReference type="NCBI Taxonomy" id="67003"/>
    <lineage>
        <taxon>Eukaryota</taxon>
        <taxon>Discoba</taxon>
        <taxon>Euglenozoa</taxon>
        <taxon>Kinetoplastea</taxon>
        <taxon>Metakinetoplastina</taxon>
        <taxon>Trypanosomatida</taxon>
        <taxon>Trypanosomatidae</taxon>
        <taxon>Trypanosoma</taxon>
    </lineage>
</organism>
<evidence type="ECO:0000313" key="3">
    <source>
        <dbReference type="Proteomes" id="UP000192257"/>
    </source>
</evidence>
<dbReference type="GeneID" id="39990336"/>
<accession>A0A1X0NH51</accession>
<keyword evidence="3" id="KW-1185">Reference proteome</keyword>
<feature type="region of interest" description="Disordered" evidence="1">
    <location>
        <begin position="1"/>
        <end position="160"/>
    </location>
</feature>
<feature type="compositionally biased region" description="Polar residues" evidence="1">
    <location>
        <begin position="99"/>
        <end position="129"/>
    </location>
</feature>
<feature type="compositionally biased region" description="Polar residues" evidence="1">
    <location>
        <begin position="45"/>
        <end position="64"/>
    </location>
</feature>
<feature type="compositionally biased region" description="Basic and acidic residues" evidence="1">
    <location>
        <begin position="1"/>
        <end position="14"/>
    </location>
</feature>
<dbReference type="EMBL" id="NBCO01000050">
    <property type="protein sequence ID" value="ORC84055.1"/>
    <property type="molecule type" value="Genomic_DNA"/>
</dbReference>
<feature type="compositionally biased region" description="Basic and acidic residues" evidence="1">
    <location>
        <begin position="65"/>
        <end position="77"/>
    </location>
</feature>
<dbReference type="RefSeq" id="XP_028878121.1">
    <property type="nucleotide sequence ID" value="XM_029030556.1"/>
</dbReference>
<name>A0A1X0NH51_9TRYP</name>
<reference evidence="2 3" key="1">
    <citation type="submission" date="2017-03" db="EMBL/GenBank/DDBJ databases">
        <title>An alternative strategy for trypanosome survival in the mammalian bloodstream revealed through genome and transcriptome analysis of the ubiquitous bovine parasite Trypanosoma (Megatrypanum) theileri.</title>
        <authorList>
            <person name="Kelly S."/>
            <person name="Ivens A."/>
            <person name="Mott A."/>
            <person name="O'Neill E."/>
            <person name="Emms D."/>
            <person name="Macleod O."/>
            <person name="Voorheis P."/>
            <person name="Matthews J."/>
            <person name="Matthews K."/>
            <person name="Carrington M."/>
        </authorList>
    </citation>
    <scope>NUCLEOTIDE SEQUENCE [LARGE SCALE GENOMIC DNA]</scope>
    <source>
        <strain evidence="2">Edinburgh</strain>
    </source>
</reference>
<sequence>MDGEQKVMEQKAGDTLEVQSPFNASKPETVLSSPPPPVQDHSVDQTDVVSEQAKNTQKQPVSSESGERRTEAIKRDATPPPPPGNGSHDDSTIEGTELPAQQQPAGPQSNLGTAQSQQNTMEVQRPTTTGDDEPKSNDTTPNTESSAQTTPQPQEINGTQ</sequence>
<gene>
    <name evidence="2" type="ORF">TM35_000501090</name>
</gene>